<organism evidence="1 2">
    <name type="scientific">Euroglyphus maynei</name>
    <name type="common">Mayne's house dust mite</name>
    <dbReference type="NCBI Taxonomy" id="6958"/>
    <lineage>
        <taxon>Eukaryota</taxon>
        <taxon>Metazoa</taxon>
        <taxon>Ecdysozoa</taxon>
        <taxon>Arthropoda</taxon>
        <taxon>Chelicerata</taxon>
        <taxon>Arachnida</taxon>
        <taxon>Acari</taxon>
        <taxon>Acariformes</taxon>
        <taxon>Sarcoptiformes</taxon>
        <taxon>Astigmata</taxon>
        <taxon>Psoroptidia</taxon>
        <taxon>Analgoidea</taxon>
        <taxon>Pyroglyphidae</taxon>
        <taxon>Pyroglyphinae</taxon>
        <taxon>Euroglyphus</taxon>
    </lineage>
</organism>
<proteinExistence type="predicted"/>
<dbReference type="EMBL" id="MUJZ01039062">
    <property type="protein sequence ID" value="OTF76102.1"/>
    <property type="molecule type" value="Genomic_DNA"/>
</dbReference>
<dbReference type="OrthoDB" id="6512038at2759"/>
<gene>
    <name evidence="1" type="ORF">BLA29_003412</name>
</gene>
<dbReference type="Proteomes" id="UP000194236">
    <property type="component" value="Unassembled WGS sequence"/>
</dbReference>
<evidence type="ECO:0000313" key="2">
    <source>
        <dbReference type="Proteomes" id="UP000194236"/>
    </source>
</evidence>
<sequence>MNGIVDETKLPMLYIGEVDLTNHLDCNRWLEPYLFECQHRYENHIRLQISTRYELFRQSQLHHAVECGMPVIVSSVI</sequence>
<comment type="caution">
    <text evidence="1">The sequence shown here is derived from an EMBL/GenBank/DDBJ whole genome shotgun (WGS) entry which is preliminary data.</text>
</comment>
<protein>
    <submittedName>
        <fullName evidence="1">Uncharacterized protein</fullName>
    </submittedName>
</protein>
<keyword evidence="2" id="KW-1185">Reference proteome</keyword>
<evidence type="ECO:0000313" key="1">
    <source>
        <dbReference type="EMBL" id="OTF76102.1"/>
    </source>
</evidence>
<dbReference type="AlphaFoldDB" id="A0A1Y3B5I1"/>
<accession>A0A1Y3B5I1</accession>
<reference evidence="1 2" key="1">
    <citation type="submission" date="2017-03" db="EMBL/GenBank/DDBJ databases">
        <title>Genome Survey of Euroglyphus maynei.</title>
        <authorList>
            <person name="Arlian L.G."/>
            <person name="Morgan M.S."/>
            <person name="Rider S.D."/>
        </authorList>
    </citation>
    <scope>NUCLEOTIDE SEQUENCE [LARGE SCALE GENOMIC DNA]</scope>
    <source>
        <strain evidence="1">Arlian Lab</strain>
        <tissue evidence="1">Whole body</tissue>
    </source>
</reference>
<name>A0A1Y3B5I1_EURMA</name>